<evidence type="ECO:0000313" key="3">
    <source>
        <dbReference type="Proteomes" id="UP000035900"/>
    </source>
</evidence>
<feature type="region of interest" description="Disordered" evidence="1">
    <location>
        <begin position="83"/>
        <end position="128"/>
    </location>
</feature>
<protein>
    <recommendedName>
        <fullName evidence="4">Lipoprotein</fullName>
    </recommendedName>
</protein>
<proteinExistence type="predicted"/>
<organism evidence="2 3">
    <name type="scientific">Chryseobacterium koreense CCUG 49689</name>
    <dbReference type="NCBI Taxonomy" id="1304281"/>
    <lineage>
        <taxon>Bacteria</taxon>
        <taxon>Pseudomonadati</taxon>
        <taxon>Bacteroidota</taxon>
        <taxon>Flavobacteriia</taxon>
        <taxon>Flavobacteriales</taxon>
        <taxon>Weeksellaceae</taxon>
        <taxon>Chryseobacterium group</taxon>
        <taxon>Chryseobacterium</taxon>
    </lineage>
</organism>
<accession>A0A0J7LN25</accession>
<evidence type="ECO:0000256" key="1">
    <source>
        <dbReference type="SAM" id="MobiDB-lite"/>
    </source>
</evidence>
<evidence type="ECO:0000313" key="2">
    <source>
        <dbReference type="EMBL" id="KMQ70490.1"/>
    </source>
</evidence>
<feature type="compositionally biased region" description="Basic and acidic residues" evidence="1">
    <location>
        <begin position="83"/>
        <end position="117"/>
    </location>
</feature>
<comment type="caution">
    <text evidence="2">The sequence shown here is derived from an EMBL/GenBank/DDBJ whole genome shotgun (WGS) entry which is preliminary data.</text>
</comment>
<dbReference type="Proteomes" id="UP000035900">
    <property type="component" value="Unassembled WGS sequence"/>
</dbReference>
<name>A0A0J7LN25_9FLAO</name>
<dbReference type="RefSeq" id="WP_048500268.1">
    <property type="nucleotide sequence ID" value="NZ_LFNG01000017.1"/>
</dbReference>
<dbReference type="STRING" id="1304281.ACM44_11890"/>
<evidence type="ECO:0008006" key="4">
    <source>
        <dbReference type="Google" id="ProtNLM"/>
    </source>
</evidence>
<dbReference type="PROSITE" id="PS51257">
    <property type="entry name" value="PROKAR_LIPOPROTEIN"/>
    <property type="match status" value="1"/>
</dbReference>
<dbReference type="PATRIC" id="fig|1304281.5.peg.2553"/>
<keyword evidence="3" id="KW-1185">Reference proteome</keyword>
<reference evidence="2 3" key="1">
    <citation type="journal article" date="2004" name="Int. J. Syst. Evol. Microbiol.">
        <title>Kaistella koreensis gen. nov., sp. nov., a novel member of the Chryseobacterium-Bergeyella-Riemerella branch.</title>
        <authorList>
            <person name="Kim M.K."/>
            <person name="Im W.T."/>
            <person name="Shin Y.K."/>
            <person name="Lim J.H."/>
            <person name="Kim S.H."/>
            <person name="Lee B.C."/>
            <person name="Park M.Y."/>
            <person name="Lee K.Y."/>
            <person name="Lee S.T."/>
        </authorList>
    </citation>
    <scope>NUCLEOTIDE SEQUENCE [LARGE SCALE GENOMIC DNA]</scope>
    <source>
        <strain evidence="2 3">CCUG 49689</strain>
    </source>
</reference>
<sequence length="128" mass="14679">MKDLLFFTLFLLLFSCGKNNTEKVISTNQESAVPPYDTIAKDSFSAGAVSVDVARRIKMSSQKYQDSLREVKRKLEEEKLANKLKEEKDKADKKLEEEKKRAEEDARLKREKEKQKSDAGISETPTHP</sequence>
<dbReference type="EMBL" id="LFNG01000017">
    <property type="protein sequence ID" value="KMQ70490.1"/>
    <property type="molecule type" value="Genomic_DNA"/>
</dbReference>
<dbReference type="AlphaFoldDB" id="A0A0J7LN25"/>
<gene>
    <name evidence="2" type="ORF">ACM44_11890</name>
</gene>